<evidence type="ECO:0000256" key="3">
    <source>
        <dbReference type="ARBA" id="ARBA00023015"/>
    </source>
</evidence>
<dbReference type="OrthoDB" id="197068at2759"/>
<dbReference type="Gene3D" id="3.40.50.10860">
    <property type="entry name" value="Leucine Dehydrogenase, chain A, domain 1"/>
    <property type="match status" value="1"/>
</dbReference>
<dbReference type="CDD" id="cd00502">
    <property type="entry name" value="DHQase_I"/>
    <property type="match status" value="1"/>
</dbReference>
<comment type="caution">
    <text evidence="8">The sequence shown here is derived from an EMBL/GenBank/DDBJ whole genome shotgun (WGS) entry which is preliminary data.</text>
</comment>
<feature type="region of interest" description="Disordered" evidence="6">
    <location>
        <begin position="1302"/>
        <end position="1343"/>
    </location>
</feature>
<dbReference type="InterPro" id="IPR001381">
    <property type="entry name" value="DHquinase_I"/>
</dbReference>
<dbReference type="GO" id="GO:0003677">
    <property type="term" value="F:DNA binding"/>
    <property type="evidence" value="ECO:0007669"/>
    <property type="project" value="InterPro"/>
</dbReference>
<feature type="region of interest" description="Disordered" evidence="6">
    <location>
        <begin position="1261"/>
        <end position="1287"/>
    </location>
</feature>
<feature type="region of interest" description="Disordered" evidence="6">
    <location>
        <begin position="683"/>
        <end position="714"/>
    </location>
</feature>
<keyword evidence="4" id="KW-0804">Transcription</keyword>
<dbReference type="GO" id="GO:0006351">
    <property type="term" value="P:DNA-templated transcription"/>
    <property type="evidence" value="ECO:0007669"/>
    <property type="project" value="InterPro"/>
</dbReference>
<dbReference type="InterPro" id="IPR007219">
    <property type="entry name" value="XnlR_reg_dom"/>
</dbReference>
<keyword evidence="3" id="KW-0805">Transcription regulation</keyword>
<dbReference type="SUPFAM" id="SSF51569">
    <property type="entry name" value="Aldolase"/>
    <property type="match status" value="1"/>
</dbReference>
<dbReference type="NCBIfam" id="TIGR01093">
    <property type="entry name" value="aroD"/>
    <property type="match status" value="1"/>
</dbReference>
<feature type="domain" description="Xylanolytic transcriptional activator regulatory" evidence="7">
    <location>
        <begin position="897"/>
        <end position="971"/>
    </location>
</feature>
<evidence type="ECO:0000256" key="1">
    <source>
        <dbReference type="ARBA" id="ARBA00004123"/>
    </source>
</evidence>
<dbReference type="Gene3D" id="3.20.20.70">
    <property type="entry name" value="Aldolase class I"/>
    <property type="match status" value="1"/>
</dbReference>
<sequence length="1436" mass="157811">MASEIQAEGPIRVKKDGALKMQAVAKGHQPALLVVFGEGEEDVVHTIADVIGQPLFLAASGWREGDEVDGRVIGILNKNFMSDTEGRNYSRTVINIHCVAGGNSPDENLTAQCSYEYLYTRKPFFRRDVARFLSFVLGQINPHRDLLKKARTTLISTTFPDVHAALPNLDILSVGADAVELRVDLLKEPLPDGSFSSVPSLKYVGEQVMLLRQRTELPIIFTTRCTNENGRFPMENPEIFYTYLHRAIQWGCEYIDVELWLLEAIRRSLAERKGYSTIISAFHDFSGTFKWTSTEAQDLYRSGAVYGDVVKMIALVTTMQENYELENFRSTIQANYTHPPLSGLNMGPMGQLSRALNKVFTPITHPLLPMIAAPGQMSAAEINSALHSMGQMPKLDVYVIGNVRSASQAMFYEKCFNELSLPHQLISVEHPPRGSIEVFLGTPSFGGAYINPPLAASAAYLPSVSDAAKEIGQVDTVVVRSVGGQPTFVGENVTWKGIRATLSRDFVPSAYSGRAALVLAGAEADATAAIFALRSLGIGPVYTIGFRAHGPLAAGMEPFRDLEDVKRLEQPFVVISALPAEKSQLIGPLLKLYSKKAKGDGSMAGKVFVDLANGPRKGDPLAYATSLGWTAYSIADVSAWTTVETLRLLVGQNVPYDFSLLRATSQESTRVLQFLQKALSQGRKQLNPEAPPHSSQARNVDQDAVPKKRGPKTDVLEALLKRVDGLEKRLKSGNKASPPDTGASLRTVEEFNDTTGRGVVPKEKPDTNKQSSDTSAVTPLTEPVFNEHLPNPLSNVLLETYFIRVHGVPYHILDEAATRQRLEHKQLPTHLLYAIYAVSVWYAAHLVGGYKAAGRMSQNYLLQARVMMDTDEPTIENLQTLLLLSQASYAAGRGKKSYMLLTSAISMAVALELYREFPPTFQVTYEEREGRRKLFWTCYLMDRFAACGSTRPSVIADESILLRLPSWQPHSSSTLIPGEFFPNGSNLPYVAGAGKQGQNSAGMLISIVRILGITNRYLTAGGVKGDSHFPWHSLSNLSKIRQDLDTWAAGTQDTFASLETLFGQPDSTTLVLSKLIYHLVHCLIYRPFLPVDLGELSGTGQHQSWQIEATNLCFLHANAIAELVEISKASSIIDWPAFVGRDGEVYSSSAEFLSREMQHLTELRFVCAGVQHQRDLLQTVYGCHSTLVESLASNPIRFSPVFHLEDFFNRYPDQCIEAAHVSFTDVTIEAIYERYTPSERLHVVIANLTLHSLSNYGEEGNKSYDMTPTKDFPGLPQQSTLPSQQKSRLWSNEQYRALGITNPPPVIKAGSANTSVNPTPTGPQETPTQLPLPESSPHNDADFPARTPTAFSPQFSSAPLPPSLSFNTSDTGQYDPMFGFSAWGAFYDHQTPGAASASGSAHADPDKDPFLTLLEQLTQNERSSDGPSELDSFLNG</sequence>
<dbReference type="SMART" id="SM00906">
    <property type="entry name" value="Fungal_trans"/>
    <property type="match status" value="1"/>
</dbReference>
<dbReference type="InterPro" id="IPR013785">
    <property type="entry name" value="Aldolase_TIM"/>
</dbReference>
<evidence type="ECO:0000259" key="7">
    <source>
        <dbReference type="SMART" id="SM00906"/>
    </source>
</evidence>
<dbReference type="PANTHER" id="PTHR47338:SF4">
    <property type="entry name" value="ZN(II)2CYS6 TRANSCRIPTION FACTOR (EUROFUNG)"/>
    <property type="match status" value="1"/>
</dbReference>
<dbReference type="Proteomes" id="UP000308768">
    <property type="component" value="Unassembled WGS sequence"/>
</dbReference>
<accession>A0A4U0WWX5</accession>
<dbReference type="EMBL" id="NAJN01001036">
    <property type="protein sequence ID" value="TKA66305.1"/>
    <property type="molecule type" value="Genomic_DNA"/>
</dbReference>
<feature type="region of interest" description="Disordered" evidence="6">
    <location>
        <begin position="1389"/>
        <end position="1409"/>
    </location>
</feature>
<evidence type="ECO:0000313" key="8">
    <source>
        <dbReference type="EMBL" id="TKA66305.1"/>
    </source>
</evidence>
<evidence type="ECO:0000256" key="5">
    <source>
        <dbReference type="ARBA" id="ARBA00023242"/>
    </source>
</evidence>
<dbReference type="STRING" id="331657.A0A4U0WWX5"/>
<dbReference type="GO" id="GO:0000981">
    <property type="term" value="F:DNA-binding transcription factor activity, RNA polymerase II-specific"/>
    <property type="evidence" value="ECO:0007669"/>
    <property type="project" value="InterPro"/>
</dbReference>
<dbReference type="GO" id="GO:0008270">
    <property type="term" value="F:zinc ion binding"/>
    <property type="evidence" value="ECO:0007669"/>
    <property type="project" value="InterPro"/>
</dbReference>
<dbReference type="InterPro" id="IPR050815">
    <property type="entry name" value="TF_fung"/>
</dbReference>
<protein>
    <recommendedName>
        <fullName evidence="7">Xylanolytic transcriptional activator regulatory domain-containing protein</fullName>
    </recommendedName>
</protein>
<keyword evidence="2" id="KW-0479">Metal-binding</keyword>
<dbReference type="Pfam" id="PF01487">
    <property type="entry name" value="DHquinase_I"/>
    <property type="match status" value="1"/>
</dbReference>
<proteinExistence type="predicted"/>
<feature type="compositionally biased region" description="Low complexity" evidence="6">
    <location>
        <begin position="1318"/>
        <end position="1333"/>
    </location>
</feature>
<evidence type="ECO:0000256" key="4">
    <source>
        <dbReference type="ARBA" id="ARBA00023163"/>
    </source>
</evidence>
<dbReference type="CDD" id="cd12148">
    <property type="entry name" value="fungal_TF_MHR"/>
    <property type="match status" value="1"/>
</dbReference>
<organism evidence="8 9">
    <name type="scientific">Cryomyces minteri</name>
    <dbReference type="NCBI Taxonomy" id="331657"/>
    <lineage>
        <taxon>Eukaryota</taxon>
        <taxon>Fungi</taxon>
        <taxon>Dikarya</taxon>
        <taxon>Ascomycota</taxon>
        <taxon>Pezizomycotina</taxon>
        <taxon>Dothideomycetes</taxon>
        <taxon>Dothideomycetes incertae sedis</taxon>
        <taxon>Cryomyces</taxon>
    </lineage>
</organism>
<feature type="compositionally biased region" description="Basic and acidic residues" evidence="6">
    <location>
        <begin position="700"/>
        <end position="714"/>
    </location>
</feature>
<dbReference type="GO" id="GO:0005634">
    <property type="term" value="C:nucleus"/>
    <property type="evidence" value="ECO:0007669"/>
    <property type="project" value="UniProtKB-SubCell"/>
</dbReference>
<gene>
    <name evidence="8" type="ORF">B0A49_06946</name>
</gene>
<dbReference type="PANTHER" id="PTHR47338">
    <property type="entry name" value="ZN(II)2CYS6 TRANSCRIPTION FACTOR (EUROFUNG)-RELATED"/>
    <property type="match status" value="1"/>
</dbReference>
<dbReference type="Pfam" id="PF04082">
    <property type="entry name" value="Fungal_trans"/>
    <property type="match status" value="1"/>
</dbReference>
<evidence type="ECO:0000256" key="2">
    <source>
        <dbReference type="ARBA" id="ARBA00022723"/>
    </source>
</evidence>
<reference evidence="8 9" key="1">
    <citation type="submission" date="2017-03" db="EMBL/GenBank/DDBJ databases">
        <title>Genomes of endolithic fungi from Antarctica.</title>
        <authorList>
            <person name="Coleine C."/>
            <person name="Masonjones S."/>
            <person name="Stajich J.E."/>
        </authorList>
    </citation>
    <scope>NUCLEOTIDE SEQUENCE [LARGE SCALE GENOMIC DNA]</scope>
    <source>
        <strain evidence="8 9">CCFEE 5187</strain>
    </source>
</reference>
<evidence type="ECO:0000313" key="9">
    <source>
        <dbReference type="Proteomes" id="UP000308768"/>
    </source>
</evidence>
<dbReference type="Gene3D" id="3.40.50.720">
    <property type="entry name" value="NAD(P)-binding Rossmann-like Domain"/>
    <property type="match status" value="1"/>
</dbReference>
<feature type="compositionally biased region" description="Polar residues" evidence="6">
    <location>
        <begin position="1276"/>
        <end position="1287"/>
    </location>
</feature>
<keyword evidence="5" id="KW-0539">Nucleus</keyword>
<feature type="compositionally biased region" description="Low complexity" evidence="6">
    <location>
        <begin position="1393"/>
        <end position="1402"/>
    </location>
</feature>
<dbReference type="GO" id="GO:0003855">
    <property type="term" value="F:3-dehydroquinate dehydratase activity"/>
    <property type="evidence" value="ECO:0007669"/>
    <property type="project" value="InterPro"/>
</dbReference>
<evidence type="ECO:0000256" key="6">
    <source>
        <dbReference type="SAM" id="MobiDB-lite"/>
    </source>
</evidence>
<dbReference type="FunFam" id="3.20.20.70:FF:000135">
    <property type="entry name" value="Pentafunctional AROM polypeptide"/>
    <property type="match status" value="1"/>
</dbReference>
<comment type="subcellular location">
    <subcellularLocation>
        <location evidence="1">Nucleus</location>
    </subcellularLocation>
</comment>
<feature type="compositionally biased region" description="Polar residues" evidence="6">
    <location>
        <begin position="768"/>
        <end position="777"/>
    </location>
</feature>
<feature type="region of interest" description="Disordered" evidence="6">
    <location>
        <begin position="729"/>
        <end position="777"/>
    </location>
</feature>
<keyword evidence="9" id="KW-1185">Reference proteome</keyword>
<name>A0A4U0WWX5_9PEZI</name>